<comment type="caution">
    <text evidence="1">The sequence shown here is derived from an EMBL/GenBank/DDBJ whole genome shotgun (WGS) entry which is preliminary data.</text>
</comment>
<dbReference type="Proteomes" id="UP000530660">
    <property type="component" value="Unassembled WGS sequence"/>
</dbReference>
<reference evidence="1 2" key="1">
    <citation type="journal article" date="2020" name="J. Phycol.">
        <title>Comparative genome analysis reveals Cyanidiococcus gen. nov., a new extremophilic red algal genus sister to Cyanidioschyzon (Cyanidioschyzonaceae, Rhodophyta).</title>
        <authorList>
            <person name="Liu S.-L."/>
            <person name="Chiang Y.-R."/>
            <person name="Yoon H.S."/>
            <person name="Fu H.-Y."/>
        </authorList>
    </citation>
    <scope>NUCLEOTIDE SEQUENCE [LARGE SCALE GENOMIC DNA]</scope>
    <source>
        <strain evidence="1 2">THAL066</strain>
    </source>
</reference>
<dbReference type="PANTHER" id="PTHR38134">
    <property type="entry name" value="SLR1395 PROTEIN"/>
    <property type="match status" value="1"/>
</dbReference>
<dbReference type="AlphaFoldDB" id="A0A7J7IKP4"/>
<dbReference type="EMBL" id="VWRR01000006">
    <property type="protein sequence ID" value="KAF6003663.1"/>
    <property type="molecule type" value="Genomic_DNA"/>
</dbReference>
<evidence type="ECO:0000313" key="1">
    <source>
        <dbReference type="EMBL" id="KAF6003663.1"/>
    </source>
</evidence>
<dbReference type="OrthoDB" id="1684102at2759"/>
<name>A0A7J7IKP4_9RHOD</name>
<dbReference type="SUPFAM" id="SSF53756">
    <property type="entry name" value="UDP-Glycosyltransferase/glycogen phosphorylase"/>
    <property type="match status" value="1"/>
</dbReference>
<keyword evidence="2" id="KW-1185">Reference proteome</keyword>
<evidence type="ECO:0000313" key="2">
    <source>
        <dbReference type="Proteomes" id="UP000530660"/>
    </source>
</evidence>
<dbReference type="PANTHER" id="PTHR38134:SF2">
    <property type="entry name" value="GALACTOKINASE"/>
    <property type="match status" value="1"/>
</dbReference>
<organism evidence="1 2">
    <name type="scientific">Cyanidiococcus yangmingshanensis</name>
    <dbReference type="NCBI Taxonomy" id="2690220"/>
    <lineage>
        <taxon>Eukaryota</taxon>
        <taxon>Rhodophyta</taxon>
        <taxon>Bangiophyceae</taxon>
        <taxon>Cyanidiales</taxon>
        <taxon>Cyanidiaceae</taxon>
        <taxon>Cyanidiococcus</taxon>
    </lineage>
</organism>
<dbReference type="InterPro" id="IPR053205">
    <property type="entry name" value="GHMP_kinase_L-arabinokinase"/>
</dbReference>
<accession>A0A7J7IKP4</accession>
<dbReference type="Gene3D" id="3.40.50.2000">
    <property type="entry name" value="Glycogen Phosphorylase B"/>
    <property type="match status" value="1"/>
</dbReference>
<protein>
    <submittedName>
        <fullName evidence="1">Uncharacterized protein</fullName>
    </submittedName>
</protein>
<proteinExistence type="predicted"/>
<sequence>MSTGLASDRIDEDLARDALGDLDDWRPSKRSQPLVIYYVTAHGWGHLTRSVAITFELLCQRSLVLLSRLAEAYAVQRFDTETLSTLLDQVRVRCIQLDVGCIQINALAIDAAATLAAYTDIEQHRTELVQREASFLRLLRPQLLLTDAVTLAAVAAKEAALADRFLFVTNFFFSAIYAGFIKADPALDTPRYRALIQRMVADEALAAVWVQLTPGIVPPLEPFPGDVFAVPPVSRPWKHSRQETRDSLGINADTMLLLVCFGSFDCKALFGNADALLRPFLESVDLVRMANSPWVIVVLVEGLSEASSPRVRLVDSTDHGYVPDLVRAADVVLGKLGYGICAECLAGRNTSGIRSPTDLRRRGLSSR</sequence>
<gene>
    <name evidence="1" type="ORF">F1559_004268</name>
</gene>